<keyword evidence="2" id="KW-0472">Membrane</keyword>
<feature type="transmembrane region" description="Helical" evidence="2">
    <location>
        <begin position="226"/>
        <end position="246"/>
    </location>
</feature>
<keyword evidence="2" id="KW-0812">Transmembrane</keyword>
<keyword evidence="4" id="KW-1185">Reference proteome</keyword>
<name>A0A1M4RWV5_9ACTO</name>
<keyword evidence="2" id="KW-1133">Transmembrane helix</keyword>
<feature type="transmembrane region" description="Helical" evidence="2">
    <location>
        <begin position="279"/>
        <end position="305"/>
    </location>
</feature>
<evidence type="ECO:0008006" key="5">
    <source>
        <dbReference type="Google" id="ProtNLM"/>
    </source>
</evidence>
<dbReference type="STRING" id="1892869.ACGLYG10_0654"/>
<dbReference type="OrthoDB" id="2151407at2"/>
<gene>
    <name evidence="3" type="ORF">ACGLYG10_0654</name>
</gene>
<dbReference type="AlphaFoldDB" id="A0A1M4RWV5"/>
<accession>A0A1M4RWV5</accession>
<feature type="transmembrane region" description="Helical" evidence="2">
    <location>
        <begin position="25"/>
        <end position="45"/>
    </location>
</feature>
<dbReference type="Proteomes" id="UP000184291">
    <property type="component" value="Unassembled WGS sequence"/>
</dbReference>
<evidence type="ECO:0000313" key="3">
    <source>
        <dbReference type="EMBL" id="SHE24453.1"/>
    </source>
</evidence>
<feature type="transmembrane region" description="Helical" evidence="2">
    <location>
        <begin position="190"/>
        <end position="214"/>
    </location>
</feature>
<feature type="region of interest" description="Disordered" evidence="1">
    <location>
        <begin position="1"/>
        <end position="20"/>
    </location>
</feature>
<proteinExistence type="predicted"/>
<feature type="transmembrane region" description="Helical" evidence="2">
    <location>
        <begin position="252"/>
        <end position="272"/>
    </location>
</feature>
<protein>
    <recommendedName>
        <fullName evidence="5">ABC transporter permease</fullName>
    </recommendedName>
</protein>
<dbReference type="RefSeq" id="WP_073327896.1">
    <property type="nucleotide sequence ID" value="NZ_FQTT01000002.1"/>
</dbReference>
<evidence type="ECO:0000256" key="2">
    <source>
        <dbReference type="SAM" id="Phobius"/>
    </source>
</evidence>
<feature type="compositionally biased region" description="Polar residues" evidence="1">
    <location>
        <begin position="1"/>
        <end position="16"/>
    </location>
</feature>
<reference evidence="4" key="1">
    <citation type="submission" date="2016-09" db="EMBL/GenBank/DDBJ databases">
        <authorList>
            <person name="Strepis N."/>
        </authorList>
    </citation>
    <scope>NUCLEOTIDE SEQUENCE [LARGE SCALE GENOMIC DNA]</scope>
</reference>
<sequence length="371" mass="37433">MTALTPTAASASNTPSDPRRSTRGLLLATLGIPVVIILMLLAFLAPSINSGAQDLPLALSAPQAVQDQLLTQLDTAAPGVFDVTVVADGEAVAGAVENREAIGGITITADESGQQIEVVTASGAGSPYAALLTNLATTLEAQSDAQAVAAAQAQGADAATLLQVQQEASASQTVTVTDVAPLTEADPSGVGLSAIALPLVFGGMASGVILSLVLRTSPWRRALGAVAIAALGGLCVAAVLQTWFGAVDGSFLLLWAGLSLGIAAISLTLIGLQETLGYAGFGLGAVLMLFVSNPLSGLATGWQWLPSGWGTFGQLLPVGAAGTWLRSAAYFDGAGMGASPWVLTAWIVCGLALLALGAYVNARRSRRDRMS</sequence>
<organism evidence="3 4">
    <name type="scientific">Actinomyces glycerinitolerans</name>
    <dbReference type="NCBI Taxonomy" id="1892869"/>
    <lineage>
        <taxon>Bacteria</taxon>
        <taxon>Bacillati</taxon>
        <taxon>Actinomycetota</taxon>
        <taxon>Actinomycetes</taxon>
        <taxon>Actinomycetales</taxon>
        <taxon>Actinomycetaceae</taxon>
        <taxon>Actinomyces</taxon>
    </lineage>
</organism>
<evidence type="ECO:0000256" key="1">
    <source>
        <dbReference type="SAM" id="MobiDB-lite"/>
    </source>
</evidence>
<dbReference type="EMBL" id="FQTT01000002">
    <property type="protein sequence ID" value="SHE24453.1"/>
    <property type="molecule type" value="Genomic_DNA"/>
</dbReference>
<feature type="transmembrane region" description="Helical" evidence="2">
    <location>
        <begin position="341"/>
        <end position="362"/>
    </location>
</feature>
<evidence type="ECO:0000313" key="4">
    <source>
        <dbReference type="Proteomes" id="UP000184291"/>
    </source>
</evidence>